<feature type="transmembrane region" description="Helical" evidence="1">
    <location>
        <begin position="225"/>
        <end position="252"/>
    </location>
</feature>
<reference evidence="2 3" key="1">
    <citation type="journal article" date="2024" name="IMA Fungus">
        <title>Apiospora arundinis, a panoply of carbohydrate-active enzymes and secondary metabolites.</title>
        <authorList>
            <person name="Sorensen T."/>
            <person name="Petersen C."/>
            <person name="Muurmann A.T."/>
            <person name="Christiansen J.V."/>
            <person name="Brundto M.L."/>
            <person name="Overgaard C.K."/>
            <person name="Boysen A.T."/>
            <person name="Wollenberg R.D."/>
            <person name="Larsen T.O."/>
            <person name="Sorensen J.L."/>
            <person name="Nielsen K.L."/>
            <person name="Sondergaard T.E."/>
        </authorList>
    </citation>
    <scope>NUCLEOTIDE SEQUENCE [LARGE SCALE GENOMIC DNA]</scope>
    <source>
        <strain evidence="2 3">AAU 773</strain>
    </source>
</reference>
<keyword evidence="1" id="KW-0472">Membrane</keyword>
<comment type="caution">
    <text evidence="2">The sequence shown here is derived from an EMBL/GenBank/DDBJ whole genome shotgun (WGS) entry which is preliminary data.</text>
</comment>
<feature type="transmembrane region" description="Helical" evidence="1">
    <location>
        <begin position="90"/>
        <end position="110"/>
    </location>
</feature>
<gene>
    <name evidence="2" type="ORF">PGQ11_006162</name>
</gene>
<dbReference type="EMBL" id="JAPCWZ010000004">
    <property type="protein sequence ID" value="KAK8867584.1"/>
    <property type="molecule type" value="Genomic_DNA"/>
</dbReference>
<accession>A0ABR2IRW1</accession>
<protein>
    <submittedName>
        <fullName evidence="2">Uncharacterized protein</fullName>
    </submittedName>
</protein>
<proteinExistence type="predicted"/>
<keyword evidence="1" id="KW-1133">Transmembrane helix</keyword>
<organism evidence="2 3">
    <name type="scientific">Apiospora arundinis</name>
    <dbReference type="NCBI Taxonomy" id="335852"/>
    <lineage>
        <taxon>Eukaryota</taxon>
        <taxon>Fungi</taxon>
        <taxon>Dikarya</taxon>
        <taxon>Ascomycota</taxon>
        <taxon>Pezizomycotina</taxon>
        <taxon>Sordariomycetes</taxon>
        <taxon>Xylariomycetidae</taxon>
        <taxon>Amphisphaeriales</taxon>
        <taxon>Apiosporaceae</taxon>
        <taxon>Apiospora</taxon>
    </lineage>
</organism>
<feature type="transmembrane region" description="Helical" evidence="1">
    <location>
        <begin position="264"/>
        <end position="284"/>
    </location>
</feature>
<evidence type="ECO:0000313" key="2">
    <source>
        <dbReference type="EMBL" id="KAK8867584.1"/>
    </source>
</evidence>
<evidence type="ECO:0000313" key="3">
    <source>
        <dbReference type="Proteomes" id="UP001390339"/>
    </source>
</evidence>
<name>A0ABR2IRW1_9PEZI</name>
<sequence length="319" mass="35901">MAVSPQMLSAVVQSTILQILSPFVSDYLSQGAFNVIWEDPVFSTYFDTMFNGTMLSAHPLGNGLAGLNTTTTTKTGAGGTTSWVPSSYGWIQVQVVFGYAIMSAFSYLFAVGLERALPMRPGLKDYDAIFSTSQPRPQQPKREKVAVVAAIVEMSEDPDEEAAKRYLARAQARRRLSISWCNILAKWLIECVVHSAVDMVFWGFYSGLINGHFRGKSLQEVLMKIPWWCLGGWLQCWFSIQPFVLIVSILLIPAPSRVVFESALYLVWAVIWNCLLPGLVLRIVKSGPAQRGLIRWTELKKQKDEFERYSEIRRSLDEL</sequence>
<dbReference type="Proteomes" id="UP001390339">
    <property type="component" value="Unassembled WGS sequence"/>
</dbReference>
<keyword evidence="3" id="KW-1185">Reference proteome</keyword>
<keyword evidence="1" id="KW-0812">Transmembrane</keyword>
<evidence type="ECO:0000256" key="1">
    <source>
        <dbReference type="SAM" id="Phobius"/>
    </source>
</evidence>